<feature type="compositionally biased region" description="Low complexity" evidence="1">
    <location>
        <begin position="540"/>
        <end position="564"/>
    </location>
</feature>
<organism evidence="2 3">
    <name type="scientific">Hohenbuehelia grisea</name>
    <dbReference type="NCBI Taxonomy" id="104357"/>
    <lineage>
        <taxon>Eukaryota</taxon>
        <taxon>Fungi</taxon>
        <taxon>Dikarya</taxon>
        <taxon>Basidiomycota</taxon>
        <taxon>Agaricomycotina</taxon>
        <taxon>Agaricomycetes</taxon>
        <taxon>Agaricomycetidae</taxon>
        <taxon>Agaricales</taxon>
        <taxon>Pleurotineae</taxon>
        <taxon>Pleurotaceae</taxon>
        <taxon>Hohenbuehelia</taxon>
    </lineage>
</organism>
<dbReference type="EMBL" id="JASNQZ010000004">
    <property type="protein sequence ID" value="KAL0958485.1"/>
    <property type="molecule type" value="Genomic_DNA"/>
</dbReference>
<proteinExistence type="predicted"/>
<name>A0ABR3JSY3_9AGAR</name>
<evidence type="ECO:0000313" key="3">
    <source>
        <dbReference type="Proteomes" id="UP001556367"/>
    </source>
</evidence>
<evidence type="ECO:0000256" key="1">
    <source>
        <dbReference type="SAM" id="MobiDB-lite"/>
    </source>
</evidence>
<accession>A0ABR3JSY3</accession>
<evidence type="ECO:0000313" key="2">
    <source>
        <dbReference type="EMBL" id="KAL0958485.1"/>
    </source>
</evidence>
<protein>
    <submittedName>
        <fullName evidence="2">Uncharacterized protein</fullName>
    </submittedName>
</protein>
<comment type="caution">
    <text evidence="2">The sequence shown here is derived from an EMBL/GenBank/DDBJ whole genome shotgun (WGS) entry which is preliminary data.</text>
</comment>
<gene>
    <name evidence="2" type="ORF">HGRIS_000625</name>
</gene>
<sequence length="564" mass="63192">MKLLRSSHSSSGCDQTFFSTVDPLSIASSIITFIDGANKLKKTFFKIPQSHRRLKQIQADVLRELEALERFCRSRFVNMVPEEAAEIKSALAELQSDLVGVQQCCKALLGSESHGVLASMAAPFKRRAVLESNLCRLEKSIHACQFRFMLFSSIRTEFNVVTNHQENLDRLEHIDELVSYMLLRNHRTDSFLFRERDEPDDIDMRFLSHQIRKLLQRSNSIKTQWKNVAGASSQQTCKVAEIVVLWSPGAEFRNALMSVLDALRMSLYNLRTCAEQNLAVLLPNAVAFTWSLIIPLRPNGIVNVSLCDIIICDLLRLAGLATEFLHALHSANECDSYSNMLAFCRLCAARIYTYARDSRALEASEQAVDDWNAIYDRQKDTPSLLHNLTALNYYRMNVRKAGRFEEALDLSLQALLLLRTTAETQTLNDTMISWEASGEANVVFSPQRRISRSSTLIALESGCLWHVANNLASVGRYAEARVAGLDAISCRSAYERAYPSNRGLSTIDSCLAIISTWVSPLNLDMTELSSTSSVEEIDDSSPSSPTPSHALSRTTTSWSSSFSE</sequence>
<feature type="region of interest" description="Disordered" evidence="1">
    <location>
        <begin position="532"/>
        <end position="564"/>
    </location>
</feature>
<reference evidence="3" key="1">
    <citation type="submission" date="2024-06" db="EMBL/GenBank/DDBJ databases">
        <title>Multi-omics analyses provide insights into the biosynthesis of the anticancer antibiotic pleurotin in Hohenbuehelia grisea.</title>
        <authorList>
            <person name="Weaver J.A."/>
            <person name="Alberti F."/>
        </authorList>
    </citation>
    <scope>NUCLEOTIDE SEQUENCE [LARGE SCALE GENOMIC DNA]</scope>
    <source>
        <strain evidence="3">T-177</strain>
    </source>
</reference>
<keyword evidence="3" id="KW-1185">Reference proteome</keyword>
<dbReference type="Proteomes" id="UP001556367">
    <property type="component" value="Unassembled WGS sequence"/>
</dbReference>